<evidence type="ECO:0000313" key="9">
    <source>
        <dbReference type="EMBL" id="TKW22961.1"/>
    </source>
</evidence>
<dbReference type="InterPro" id="IPR056990">
    <property type="entry name" value="VIN3-like_C"/>
</dbReference>
<evidence type="ECO:0000313" key="10">
    <source>
        <dbReference type="Proteomes" id="UP000298652"/>
    </source>
</evidence>
<feature type="region of interest" description="Disordered" evidence="6">
    <location>
        <begin position="310"/>
        <end position="331"/>
    </location>
</feature>
<feature type="region of interest" description="Disordered" evidence="6">
    <location>
        <begin position="349"/>
        <end position="385"/>
    </location>
</feature>
<keyword evidence="2" id="KW-0479">Metal-binding</keyword>
<evidence type="ECO:0000256" key="6">
    <source>
        <dbReference type="SAM" id="MobiDB-lite"/>
    </source>
</evidence>
<dbReference type="OMA" id="DRVSMKR"/>
<dbReference type="Pfam" id="PF23380">
    <property type="entry name" value="VIN3_C"/>
    <property type="match status" value="1"/>
</dbReference>
<dbReference type="Pfam" id="PF07227">
    <property type="entry name" value="PHD_Oberon"/>
    <property type="match status" value="1"/>
</dbReference>
<keyword evidence="10" id="KW-1185">Reference proteome</keyword>
<dbReference type="PANTHER" id="PTHR46286">
    <property type="entry name" value="VIN3-LIKE PROTEIN 2-RELATED"/>
    <property type="match status" value="1"/>
</dbReference>
<gene>
    <name evidence="9" type="ORF">SEVIR_4G262600v2</name>
</gene>
<proteinExistence type="predicted"/>
<evidence type="ECO:0000259" key="7">
    <source>
        <dbReference type="Pfam" id="PF07227"/>
    </source>
</evidence>
<evidence type="ECO:0000256" key="3">
    <source>
        <dbReference type="ARBA" id="ARBA00022771"/>
    </source>
</evidence>
<accession>A0A4U6V1N5</accession>
<dbReference type="InterPro" id="IPR032881">
    <property type="entry name" value="Oberon-like_PHD"/>
</dbReference>
<dbReference type="InterPro" id="IPR044514">
    <property type="entry name" value="VIN3-like"/>
</dbReference>
<dbReference type="GO" id="GO:0005634">
    <property type="term" value="C:nucleus"/>
    <property type="evidence" value="ECO:0007669"/>
    <property type="project" value="UniProtKB-SubCell"/>
</dbReference>
<sequence>MSVNEKRELVRELSKCQFNVPEQLQEWSRREISEVLCAELGRKAKEKTFSLIPKHKMLDLLFKRKNGSSSLLPVMAMARTPALTAVSSLTNNAHLCQNSACSATMNPGDKFCKRCSCCICFKYDDNKDPTLWFFCNSDHPSQEDSCGFSCHLECAIEDERSGIQQSGQSKKLDGGHRCTQCGKHNDLLGWQKNARRLDVLCHRIFLSHKILISTKKYLVLHDIVDTTMKKLEAEVGPITAIRGMGHGLVGRLAVGAEVQKLCICAIEAVQSLFSDPNTPVQTTLHRESSHLMLNSRETFQQNLNADAARLEDASDVPSEYELAGSQPYNGAPVPITNKGISAMGSELKADHHTAQTSLSKPETEPESSSKKSLSGKPEEVKRQDGQSEASYKYCVKVIRRLECEGYIEASFRVKFLTWFCLQATPHERRRVTVYLDTLMDDPVSLAAKLADTYNERPHRVPSGFCWELRH</sequence>
<organism evidence="9 10">
    <name type="scientific">Setaria viridis</name>
    <name type="common">Green bristlegrass</name>
    <name type="synonym">Setaria italica subsp. viridis</name>
    <dbReference type="NCBI Taxonomy" id="4556"/>
    <lineage>
        <taxon>Eukaryota</taxon>
        <taxon>Viridiplantae</taxon>
        <taxon>Streptophyta</taxon>
        <taxon>Embryophyta</taxon>
        <taxon>Tracheophyta</taxon>
        <taxon>Spermatophyta</taxon>
        <taxon>Magnoliopsida</taxon>
        <taxon>Liliopsida</taxon>
        <taxon>Poales</taxon>
        <taxon>Poaceae</taxon>
        <taxon>PACMAD clade</taxon>
        <taxon>Panicoideae</taxon>
        <taxon>Panicodae</taxon>
        <taxon>Paniceae</taxon>
        <taxon>Cenchrinae</taxon>
        <taxon>Setaria</taxon>
    </lineage>
</organism>
<dbReference type="PANTHER" id="PTHR46286:SF5">
    <property type="entry name" value="FIBRONECTIN TYPE-III DOMAIN-CONTAINING PROTEIN"/>
    <property type="match status" value="1"/>
</dbReference>
<evidence type="ECO:0000256" key="5">
    <source>
        <dbReference type="ARBA" id="ARBA00023242"/>
    </source>
</evidence>
<dbReference type="GO" id="GO:0040029">
    <property type="term" value="P:epigenetic regulation of gene expression"/>
    <property type="evidence" value="ECO:0007669"/>
    <property type="project" value="InterPro"/>
</dbReference>
<comment type="subcellular location">
    <subcellularLocation>
        <location evidence="1">Nucleus</location>
    </subcellularLocation>
</comment>
<dbReference type="Gramene" id="TKW22961">
    <property type="protein sequence ID" value="TKW22961"/>
    <property type="gene ID" value="SEVIR_4G262600v2"/>
</dbReference>
<evidence type="ECO:0000256" key="2">
    <source>
        <dbReference type="ARBA" id="ARBA00022723"/>
    </source>
</evidence>
<feature type="domain" description="VIN3-like C-terminal" evidence="8">
    <location>
        <begin position="389"/>
        <end position="455"/>
    </location>
</feature>
<feature type="domain" description="Oberon-like PHD finger" evidence="7">
    <location>
        <begin position="96"/>
        <end position="196"/>
    </location>
</feature>
<dbReference type="EMBL" id="CM016555">
    <property type="protein sequence ID" value="TKW22961.1"/>
    <property type="molecule type" value="Genomic_DNA"/>
</dbReference>
<dbReference type="GO" id="GO:0008270">
    <property type="term" value="F:zinc ion binding"/>
    <property type="evidence" value="ECO:0007669"/>
    <property type="project" value="UniProtKB-KW"/>
</dbReference>
<reference evidence="9" key="1">
    <citation type="submission" date="2019-03" db="EMBL/GenBank/DDBJ databases">
        <title>WGS assembly of Setaria viridis.</title>
        <authorList>
            <person name="Huang P."/>
            <person name="Jenkins J."/>
            <person name="Grimwood J."/>
            <person name="Barry K."/>
            <person name="Healey A."/>
            <person name="Mamidi S."/>
            <person name="Sreedasyam A."/>
            <person name="Shu S."/>
            <person name="Feldman M."/>
            <person name="Wu J."/>
            <person name="Yu Y."/>
            <person name="Chen C."/>
            <person name="Johnson J."/>
            <person name="Rokhsar D."/>
            <person name="Baxter I."/>
            <person name="Schmutz J."/>
            <person name="Brutnell T."/>
            <person name="Kellogg E."/>
        </authorList>
    </citation>
    <scope>NUCLEOTIDE SEQUENCE [LARGE SCALE GENOMIC DNA]</scope>
</reference>
<evidence type="ECO:0000256" key="1">
    <source>
        <dbReference type="ARBA" id="ARBA00004123"/>
    </source>
</evidence>
<evidence type="ECO:0000256" key="4">
    <source>
        <dbReference type="ARBA" id="ARBA00022833"/>
    </source>
</evidence>
<dbReference type="Proteomes" id="UP000298652">
    <property type="component" value="Chromosome 4"/>
</dbReference>
<feature type="compositionally biased region" description="Basic and acidic residues" evidence="6">
    <location>
        <begin position="376"/>
        <end position="385"/>
    </location>
</feature>
<dbReference type="AlphaFoldDB" id="A0A4U6V1N5"/>
<protein>
    <submittedName>
        <fullName evidence="9">Uncharacterized protein</fullName>
    </submittedName>
</protein>
<keyword evidence="4" id="KW-0862">Zinc</keyword>
<keyword evidence="5" id="KW-0539">Nucleus</keyword>
<dbReference type="GO" id="GO:0010048">
    <property type="term" value="P:vernalization response"/>
    <property type="evidence" value="ECO:0007669"/>
    <property type="project" value="InterPro"/>
</dbReference>
<name>A0A4U6V1N5_SETVI</name>
<keyword evidence="3" id="KW-0863">Zinc-finger</keyword>
<evidence type="ECO:0000259" key="8">
    <source>
        <dbReference type="Pfam" id="PF23380"/>
    </source>
</evidence>